<organism evidence="1 2">
    <name type="scientific">Talaromyces atroroseus</name>
    <dbReference type="NCBI Taxonomy" id="1441469"/>
    <lineage>
        <taxon>Eukaryota</taxon>
        <taxon>Fungi</taxon>
        <taxon>Dikarya</taxon>
        <taxon>Ascomycota</taxon>
        <taxon>Pezizomycotina</taxon>
        <taxon>Eurotiomycetes</taxon>
        <taxon>Eurotiomycetidae</taxon>
        <taxon>Eurotiales</taxon>
        <taxon>Trichocomaceae</taxon>
        <taxon>Talaromyces</taxon>
        <taxon>Talaromyces sect. Trachyspermi</taxon>
    </lineage>
</organism>
<dbReference type="EMBL" id="LFMY01000009">
    <property type="protein sequence ID" value="OKL58587.1"/>
    <property type="molecule type" value="Genomic_DNA"/>
</dbReference>
<sequence>MRIKIDVWSQGLEESKRENIREKLRDIFCQLPARRLWYYLKQLRLMSLKDPSDLNDDWQEDMEGPEDVIVKGSVLSPSLLIKPHFTVMKHIFLLKNPGLELHAKINMDELVRINRFAFEPAGNICDCGIDKLQERARLVTTMLQVTQCHKQWSNALWTDDQNIEMLTRFYVREDVEELLGDQLSDETLLI</sequence>
<dbReference type="GeneID" id="31005837"/>
<dbReference type="AlphaFoldDB" id="A0A225AYL8"/>
<accession>A0A225AYL8</accession>
<dbReference type="Proteomes" id="UP000214365">
    <property type="component" value="Unassembled WGS sequence"/>
</dbReference>
<dbReference type="OrthoDB" id="5340163at2759"/>
<proteinExistence type="predicted"/>
<dbReference type="STRING" id="1441469.A0A225AYL8"/>
<gene>
    <name evidence="1" type="ORF">UA08_06081</name>
</gene>
<reference evidence="1 2" key="1">
    <citation type="submission" date="2015-06" db="EMBL/GenBank/DDBJ databases">
        <title>Talaromyces atroroseus IBT 11181 draft genome.</title>
        <authorList>
            <person name="Rasmussen K.B."/>
            <person name="Rasmussen S."/>
            <person name="Petersen B."/>
            <person name="Sicheritz-Ponten T."/>
            <person name="Mortensen U.H."/>
            <person name="Thrane U."/>
        </authorList>
    </citation>
    <scope>NUCLEOTIDE SEQUENCE [LARGE SCALE GENOMIC DNA]</scope>
    <source>
        <strain evidence="1 2">IBT 11181</strain>
    </source>
</reference>
<keyword evidence="2" id="KW-1185">Reference proteome</keyword>
<evidence type="ECO:0000313" key="1">
    <source>
        <dbReference type="EMBL" id="OKL58587.1"/>
    </source>
</evidence>
<evidence type="ECO:0000313" key="2">
    <source>
        <dbReference type="Proteomes" id="UP000214365"/>
    </source>
</evidence>
<name>A0A225AYL8_TALAT</name>
<protein>
    <submittedName>
        <fullName evidence="1">Uncharacterized protein</fullName>
    </submittedName>
</protein>
<comment type="caution">
    <text evidence="1">The sequence shown here is derived from an EMBL/GenBank/DDBJ whole genome shotgun (WGS) entry which is preliminary data.</text>
</comment>
<dbReference type="RefSeq" id="XP_020118708.1">
    <property type="nucleotide sequence ID" value="XM_020268365.1"/>
</dbReference>